<organism evidence="4 5">
    <name type="scientific">Aliarcobacter skirrowii</name>
    <dbReference type="NCBI Taxonomy" id="28200"/>
    <lineage>
        <taxon>Bacteria</taxon>
        <taxon>Pseudomonadati</taxon>
        <taxon>Campylobacterota</taxon>
        <taxon>Epsilonproteobacteria</taxon>
        <taxon>Campylobacterales</taxon>
        <taxon>Arcobacteraceae</taxon>
        <taxon>Aliarcobacter</taxon>
    </lineage>
</organism>
<accession>A0A2U2C341</accession>
<keyword evidence="2" id="KW-0676">Redox-active center</keyword>
<dbReference type="SUPFAM" id="SSF52833">
    <property type="entry name" value="Thioredoxin-like"/>
    <property type="match status" value="1"/>
</dbReference>
<evidence type="ECO:0000259" key="3">
    <source>
        <dbReference type="Pfam" id="PF13192"/>
    </source>
</evidence>
<feature type="active site" description="Nucleophile" evidence="1">
    <location>
        <position position="10"/>
    </location>
</feature>
<dbReference type="NCBIfam" id="TIGR00412">
    <property type="entry name" value="redox_disulf_2"/>
    <property type="match status" value="1"/>
</dbReference>
<keyword evidence="2" id="KW-1015">Disulfide bond</keyword>
<proteinExistence type="predicted"/>
<evidence type="ECO:0000256" key="2">
    <source>
        <dbReference type="PIRSR" id="PIRSR037031-51"/>
    </source>
</evidence>
<dbReference type="STRING" id="28200.GCA_001572935_00865"/>
<dbReference type="InterPro" id="IPR005243">
    <property type="entry name" value="THIRX-like_proc"/>
</dbReference>
<feature type="active site" description="Nucleophile" evidence="1">
    <location>
        <position position="13"/>
    </location>
</feature>
<feature type="domain" description="Thioredoxin-like fold" evidence="3">
    <location>
        <begin position="1"/>
        <end position="75"/>
    </location>
</feature>
<gene>
    <name evidence="4" type="ORF">DF188_01900</name>
</gene>
<dbReference type="Proteomes" id="UP000245014">
    <property type="component" value="Unassembled WGS sequence"/>
</dbReference>
<dbReference type="EMBL" id="QEYI01000001">
    <property type="protein sequence ID" value="PWE23459.1"/>
    <property type="molecule type" value="Genomic_DNA"/>
</dbReference>
<comment type="caution">
    <text evidence="4">The sequence shown here is derived from an EMBL/GenBank/DDBJ whole genome shotgun (WGS) entry which is preliminary data.</text>
</comment>
<dbReference type="RefSeq" id="WP_109066516.1">
    <property type="nucleotide sequence ID" value="NZ_JAUQUE010000009.1"/>
</dbReference>
<dbReference type="Pfam" id="PF13192">
    <property type="entry name" value="Thioredoxin_3"/>
    <property type="match status" value="1"/>
</dbReference>
<evidence type="ECO:0000313" key="4">
    <source>
        <dbReference type="EMBL" id="PWE23459.1"/>
    </source>
</evidence>
<protein>
    <submittedName>
        <fullName evidence="4">Thioredoxin family protein</fullName>
    </submittedName>
</protein>
<dbReference type="PANTHER" id="PTHR36450:SF1">
    <property type="entry name" value="THIOREDOXIN"/>
    <property type="match status" value="1"/>
</dbReference>
<sequence length="77" mass="8247">MKIEILGTGCTKCKALEEATKKAVAIIGGFHEVKKVEDIVEIMNYGVMSTPALVVDGEVKSVGKLLSVDEIVKILSK</sequence>
<dbReference type="InterPro" id="IPR012336">
    <property type="entry name" value="Thioredoxin-like_fold"/>
</dbReference>
<evidence type="ECO:0000313" key="5">
    <source>
        <dbReference type="Proteomes" id="UP000245014"/>
    </source>
</evidence>
<dbReference type="AlphaFoldDB" id="A0A2U2C341"/>
<dbReference type="Gene3D" id="3.40.30.10">
    <property type="entry name" value="Glutaredoxin"/>
    <property type="match status" value="1"/>
</dbReference>
<reference evidence="4 5" key="1">
    <citation type="submission" date="2018-05" db="EMBL/GenBank/DDBJ databases">
        <title>Antimicrobial susceptibility testing and genomic analysis of Arcobacter skirrowii strains and one Arcobacter butzleri isolated from German poultry farms.</title>
        <authorList>
            <person name="Haenel I."/>
            <person name="Hotzel H."/>
            <person name="Tomaso H."/>
            <person name="Busch A."/>
        </authorList>
    </citation>
    <scope>NUCLEOTIDE SEQUENCE [LARGE SCALE GENOMIC DNA]</scope>
    <source>
        <strain evidence="5">v</strain>
    </source>
</reference>
<dbReference type="PIRSF" id="PIRSF037031">
    <property type="entry name" value="Redox_disulphide_2"/>
    <property type="match status" value="1"/>
</dbReference>
<dbReference type="InterPro" id="IPR036249">
    <property type="entry name" value="Thioredoxin-like_sf"/>
</dbReference>
<feature type="disulfide bond" description="Redox-active" evidence="2">
    <location>
        <begin position="10"/>
        <end position="13"/>
    </location>
</feature>
<dbReference type="PANTHER" id="PTHR36450">
    <property type="entry name" value="THIOREDOXIN"/>
    <property type="match status" value="1"/>
</dbReference>
<evidence type="ECO:0000256" key="1">
    <source>
        <dbReference type="PIRSR" id="PIRSR037031-50"/>
    </source>
</evidence>
<name>A0A2U2C341_9BACT</name>